<dbReference type="InterPro" id="IPR021858">
    <property type="entry name" value="Fun_TF"/>
</dbReference>
<evidence type="ECO:0008006" key="4">
    <source>
        <dbReference type="Google" id="ProtNLM"/>
    </source>
</evidence>
<gene>
    <name evidence="2" type="ORF">ALT_8995</name>
</gene>
<comment type="caution">
    <text evidence="2">The sequence shown here is derived from an EMBL/GenBank/DDBJ whole genome shotgun (WGS) entry which is preliminary data.</text>
</comment>
<sequence>MSPISQYRPDEWVFITTTPTRPRPTKEQRSQMRRRVMREIGYARRYPRTAYLQRASTSLCIDSDTIASPSSSSTFPVDPQSGRPQGSGCPPSSAHIASFLTCPWDRDSQRLLHHMFSDAIPSHLRIYKDRWYPICITNSAAFDQMLASYATHISQYHVQDDLKDFILLNHTKALVRVRHDISDMSLGSKQVLEGTLSAITALACYSHLQGDMVSWRSHMSAVSRLIQESGLSLGSLDEKLVTVVKWFALKERPIAPT</sequence>
<organism evidence="2 3">
    <name type="scientific">Aspergillus lentulus</name>
    <dbReference type="NCBI Taxonomy" id="293939"/>
    <lineage>
        <taxon>Eukaryota</taxon>
        <taxon>Fungi</taxon>
        <taxon>Dikarya</taxon>
        <taxon>Ascomycota</taxon>
        <taxon>Pezizomycotina</taxon>
        <taxon>Eurotiomycetes</taxon>
        <taxon>Eurotiomycetidae</taxon>
        <taxon>Eurotiales</taxon>
        <taxon>Aspergillaceae</taxon>
        <taxon>Aspergillus</taxon>
        <taxon>Aspergillus subgen. Fumigati</taxon>
    </lineage>
</organism>
<dbReference type="Pfam" id="PF11951">
    <property type="entry name" value="Fungal_trans_2"/>
    <property type="match status" value="1"/>
</dbReference>
<evidence type="ECO:0000313" key="2">
    <source>
        <dbReference type="EMBL" id="GAQ11674.1"/>
    </source>
</evidence>
<accession>A0AAN4TF95</accession>
<name>A0AAN4TF95_ASPLE</name>
<reference evidence="2 3" key="1">
    <citation type="submission" date="2015-11" db="EMBL/GenBank/DDBJ databases">
        <title>Aspergillus lentulus strain IFM 54703T.</title>
        <authorList>
            <person name="Kusuya Y."/>
            <person name="Sakai K."/>
            <person name="Kamei K."/>
            <person name="Takahashi H."/>
            <person name="Yaguchi T."/>
        </authorList>
    </citation>
    <scope>NUCLEOTIDE SEQUENCE [LARGE SCALE GENOMIC DNA]</scope>
    <source>
        <strain evidence="2 3">IFM 54703</strain>
    </source>
</reference>
<proteinExistence type="predicted"/>
<protein>
    <recommendedName>
        <fullName evidence="4">Transcription factor domain-containing protein</fullName>
    </recommendedName>
</protein>
<dbReference type="EMBL" id="BCLY01000016">
    <property type="protein sequence ID" value="GAQ11674.1"/>
    <property type="molecule type" value="Genomic_DNA"/>
</dbReference>
<dbReference type="Proteomes" id="UP000051487">
    <property type="component" value="Unassembled WGS sequence"/>
</dbReference>
<evidence type="ECO:0000256" key="1">
    <source>
        <dbReference type="SAM" id="MobiDB-lite"/>
    </source>
</evidence>
<evidence type="ECO:0000313" key="3">
    <source>
        <dbReference type="Proteomes" id="UP000051487"/>
    </source>
</evidence>
<dbReference type="AlphaFoldDB" id="A0AAN4TF95"/>
<feature type="region of interest" description="Disordered" evidence="1">
    <location>
        <begin position="68"/>
        <end position="92"/>
    </location>
</feature>